<feature type="domain" description="N-acetyltransferase" evidence="3">
    <location>
        <begin position="1"/>
        <end position="148"/>
    </location>
</feature>
<dbReference type="PROSITE" id="PS51186">
    <property type="entry name" value="GNAT"/>
    <property type="match status" value="1"/>
</dbReference>
<proteinExistence type="predicted"/>
<dbReference type="SUPFAM" id="SSF55729">
    <property type="entry name" value="Acyl-CoA N-acyltransferases (Nat)"/>
    <property type="match status" value="1"/>
</dbReference>
<dbReference type="InterPro" id="IPR000182">
    <property type="entry name" value="GNAT_dom"/>
</dbReference>
<dbReference type="InterPro" id="IPR016181">
    <property type="entry name" value="Acyl_CoA_acyltransferase"/>
</dbReference>
<organism evidence="4 5">
    <name type="scientific">Kroppenstedtia guangzhouensis</name>
    <dbReference type="NCBI Taxonomy" id="1274356"/>
    <lineage>
        <taxon>Bacteria</taxon>
        <taxon>Bacillati</taxon>
        <taxon>Bacillota</taxon>
        <taxon>Bacilli</taxon>
        <taxon>Bacillales</taxon>
        <taxon>Thermoactinomycetaceae</taxon>
        <taxon>Kroppenstedtia</taxon>
    </lineage>
</organism>
<gene>
    <name evidence="4" type="ORF">GCM10007416_06980</name>
</gene>
<evidence type="ECO:0000259" key="3">
    <source>
        <dbReference type="PROSITE" id="PS51186"/>
    </source>
</evidence>
<name>A0ABQ1G5S2_9BACL</name>
<dbReference type="PANTHER" id="PTHR43877:SF2">
    <property type="entry name" value="AMINOALKYLPHOSPHONATE N-ACETYLTRANSFERASE-RELATED"/>
    <property type="match status" value="1"/>
</dbReference>
<evidence type="ECO:0000313" key="4">
    <source>
        <dbReference type="EMBL" id="GGA36661.1"/>
    </source>
</evidence>
<evidence type="ECO:0000313" key="5">
    <source>
        <dbReference type="Proteomes" id="UP000617979"/>
    </source>
</evidence>
<dbReference type="InterPro" id="IPR050832">
    <property type="entry name" value="Bact_Acetyltransf"/>
</dbReference>
<keyword evidence="2" id="KW-0012">Acyltransferase</keyword>
<dbReference type="Pfam" id="PF00583">
    <property type="entry name" value="Acetyltransf_1"/>
    <property type="match status" value="1"/>
</dbReference>
<keyword evidence="5" id="KW-1185">Reference proteome</keyword>
<protein>
    <recommendedName>
        <fullName evidence="3">N-acetyltransferase domain-containing protein</fullName>
    </recommendedName>
</protein>
<keyword evidence="1" id="KW-0808">Transferase</keyword>
<evidence type="ECO:0000256" key="1">
    <source>
        <dbReference type="ARBA" id="ARBA00022679"/>
    </source>
</evidence>
<reference evidence="5" key="1">
    <citation type="journal article" date="2019" name="Int. J. Syst. Evol. Microbiol.">
        <title>The Global Catalogue of Microorganisms (GCM) 10K type strain sequencing project: providing services to taxonomists for standard genome sequencing and annotation.</title>
        <authorList>
            <consortium name="The Broad Institute Genomics Platform"/>
            <consortium name="The Broad Institute Genome Sequencing Center for Infectious Disease"/>
            <person name="Wu L."/>
            <person name="Ma J."/>
        </authorList>
    </citation>
    <scope>NUCLEOTIDE SEQUENCE [LARGE SCALE GENOMIC DNA]</scope>
    <source>
        <strain evidence="5">CGMCC 1.12404</strain>
    </source>
</reference>
<evidence type="ECO:0000256" key="2">
    <source>
        <dbReference type="ARBA" id="ARBA00023315"/>
    </source>
</evidence>
<dbReference type="PANTHER" id="PTHR43877">
    <property type="entry name" value="AMINOALKYLPHOSPHONATE N-ACETYLTRANSFERASE-RELATED-RELATED"/>
    <property type="match status" value="1"/>
</dbReference>
<sequence>MMKELDITDRKVAQQVLDLQLSSYRVEAELTGFDGIPPLRDTVEMLISSGETFYGWYLGGELAGAVSYKLEEKVLDIHRVMVHPRHFRKGVATALLQSLLDSTTAVHRVEVRTGSLNHPARKLYRRLGFIEVGEEETAPGFWMTRFTMVRDGDAG</sequence>
<comment type="caution">
    <text evidence="4">The sequence shown here is derived from an EMBL/GenBank/DDBJ whole genome shotgun (WGS) entry which is preliminary data.</text>
</comment>
<dbReference type="Gene3D" id="3.40.630.30">
    <property type="match status" value="1"/>
</dbReference>
<accession>A0ABQ1G5S2</accession>
<dbReference type="EMBL" id="BMEX01000002">
    <property type="protein sequence ID" value="GGA36661.1"/>
    <property type="molecule type" value="Genomic_DNA"/>
</dbReference>
<dbReference type="CDD" id="cd04301">
    <property type="entry name" value="NAT_SF"/>
    <property type="match status" value="1"/>
</dbReference>
<dbReference type="Proteomes" id="UP000617979">
    <property type="component" value="Unassembled WGS sequence"/>
</dbReference>
<dbReference type="RefSeq" id="WP_188429919.1">
    <property type="nucleotide sequence ID" value="NZ_BMEX01000002.1"/>
</dbReference>